<dbReference type="AlphaFoldDB" id="A0A6A5TBP6"/>
<sequence length="77" mass="8863">MGRYDLRSPSSLSTSLEFANDGDNHHHHQPARPHRSKISRGTHVMHLPNHHPSLPCGIYSSVFDRQTRAKPNMHRVY</sequence>
<protein>
    <submittedName>
        <fullName evidence="2">Uncharacterized protein</fullName>
    </submittedName>
</protein>
<name>A0A6A5TBP6_9PLEO</name>
<evidence type="ECO:0000313" key="2">
    <source>
        <dbReference type="EMBL" id="KAF1950001.1"/>
    </source>
</evidence>
<dbReference type="EMBL" id="ML977029">
    <property type="protein sequence ID" value="KAF1950001.1"/>
    <property type="molecule type" value="Genomic_DNA"/>
</dbReference>
<feature type="compositionally biased region" description="Polar residues" evidence="1">
    <location>
        <begin position="8"/>
        <end position="17"/>
    </location>
</feature>
<evidence type="ECO:0000256" key="1">
    <source>
        <dbReference type="SAM" id="MobiDB-lite"/>
    </source>
</evidence>
<feature type="compositionally biased region" description="Basic residues" evidence="1">
    <location>
        <begin position="25"/>
        <end position="39"/>
    </location>
</feature>
<gene>
    <name evidence="2" type="ORF">CC80DRAFT_247133</name>
</gene>
<keyword evidence="3" id="KW-1185">Reference proteome</keyword>
<reference evidence="2" key="1">
    <citation type="journal article" date="2020" name="Stud. Mycol.">
        <title>101 Dothideomycetes genomes: a test case for predicting lifestyles and emergence of pathogens.</title>
        <authorList>
            <person name="Haridas S."/>
            <person name="Albert R."/>
            <person name="Binder M."/>
            <person name="Bloem J."/>
            <person name="Labutti K."/>
            <person name="Salamov A."/>
            <person name="Andreopoulos B."/>
            <person name="Baker S."/>
            <person name="Barry K."/>
            <person name="Bills G."/>
            <person name="Bluhm B."/>
            <person name="Cannon C."/>
            <person name="Castanera R."/>
            <person name="Culley D."/>
            <person name="Daum C."/>
            <person name="Ezra D."/>
            <person name="Gonzalez J."/>
            <person name="Henrissat B."/>
            <person name="Kuo A."/>
            <person name="Liang C."/>
            <person name="Lipzen A."/>
            <person name="Lutzoni F."/>
            <person name="Magnuson J."/>
            <person name="Mondo S."/>
            <person name="Nolan M."/>
            <person name="Ohm R."/>
            <person name="Pangilinan J."/>
            <person name="Park H.-J."/>
            <person name="Ramirez L."/>
            <person name="Alfaro M."/>
            <person name="Sun H."/>
            <person name="Tritt A."/>
            <person name="Yoshinaga Y."/>
            <person name="Zwiers L.-H."/>
            <person name="Turgeon B."/>
            <person name="Goodwin S."/>
            <person name="Spatafora J."/>
            <person name="Crous P."/>
            <person name="Grigoriev I."/>
        </authorList>
    </citation>
    <scope>NUCLEOTIDE SEQUENCE</scope>
    <source>
        <strain evidence="2">CBS 675.92</strain>
    </source>
</reference>
<accession>A0A6A5TBP6</accession>
<evidence type="ECO:0000313" key="3">
    <source>
        <dbReference type="Proteomes" id="UP000800035"/>
    </source>
</evidence>
<dbReference type="Proteomes" id="UP000800035">
    <property type="component" value="Unassembled WGS sequence"/>
</dbReference>
<proteinExistence type="predicted"/>
<feature type="region of interest" description="Disordered" evidence="1">
    <location>
        <begin position="1"/>
        <end position="39"/>
    </location>
</feature>
<organism evidence="2 3">
    <name type="scientific">Byssothecium circinans</name>
    <dbReference type="NCBI Taxonomy" id="147558"/>
    <lineage>
        <taxon>Eukaryota</taxon>
        <taxon>Fungi</taxon>
        <taxon>Dikarya</taxon>
        <taxon>Ascomycota</taxon>
        <taxon>Pezizomycotina</taxon>
        <taxon>Dothideomycetes</taxon>
        <taxon>Pleosporomycetidae</taxon>
        <taxon>Pleosporales</taxon>
        <taxon>Massarineae</taxon>
        <taxon>Massarinaceae</taxon>
        <taxon>Byssothecium</taxon>
    </lineage>
</organism>